<dbReference type="PRINTS" id="PR00778">
    <property type="entry name" value="HTHARSR"/>
</dbReference>
<dbReference type="InterPro" id="IPR001845">
    <property type="entry name" value="HTH_ArsR_DNA-bd_dom"/>
</dbReference>
<proteinExistence type="predicted"/>
<evidence type="ECO:0000259" key="4">
    <source>
        <dbReference type="PROSITE" id="PS50987"/>
    </source>
</evidence>
<dbReference type="GO" id="GO:0003677">
    <property type="term" value="F:DNA binding"/>
    <property type="evidence" value="ECO:0007669"/>
    <property type="project" value="UniProtKB-KW"/>
</dbReference>
<dbReference type="InterPro" id="IPR036388">
    <property type="entry name" value="WH-like_DNA-bd_sf"/>
</dbReference>
<dbReference type="SUPFAM" id="SSF46785">
    <property type="entry name" value="Winged helix' DNA-binding domain"/>
    <property type="match status" value="1"/>
</dbReference>
<dbReference type="GO" id="GO:0003700">
    <property type="term" value="F:DNA-binding transcription factor activity"/>
    <property type="evidence" value="ECO:0007669"/>
    <property type="project" value="InterPro"/>
</dbReference>
<name>A0A1W2CPF2_9FIRM</name>
<evidence type="ECO:0000256" key="2">
    <source>
        <dbReference type="ARBA" id="ARBA00023125"/>
    </source>
</evidence>
<dbReference type="InterPro" id="IPR011991">
    <property type="entry name" value="ArsR-like_HTH"/>
</dbReference>
<dbReference type="InterPro" id="IPR036390">
    <property type="entry name" value="WH_DNA-bd_sf"/>
</dbReference>
<keyword evidence="1" id="KW-0805">Transcription regulation</keyword>
<organism evidence="5 6">
    <name type="scientific">Papillibacter cinnamivorans DSM 12816</name>
    <dbReference type="NCBI Taxonomy" id="1122930"/>
    <lineage>
        <taxon>Bacteria</taxon>
        <taxon>Bacillati</taxon>
        <taxon>Bacillota</taxon>
        <taxon>Clostridia</taxon>
        <taxon>Eubacteriales</taxon>
        <taxon>Oscillospiraceae</taxon>
        <taxon>Papillibacter</taxon>
    </lineage>
</organism>
<dbReference type="EMBL" id="FWXW01000011">
    <property type="protein sequence ID" value="SMC86876.1"/>
    <property type="molecule type" value="Genomic_DNA"/>
</dbReference>
<dbReference type="PANTHER" id="PTHR33154:SF33">
    <property type="entry name" value="TRANSCRIPTIONAL REPRESSOR SDPR"/>
    <property type="match status" value="1"/>
</dbReference>
<protein>
    <submittedName>
        <fullName evidence="5">ArsR family transcriptional regulator</fullName>
    </submittedName>
</protein>
<dbReference type="Pfam" id="PF01022">
    <property type="entry name" value="HTH_5"/>
    <property type="match status" value="1"/>
</dbReference>
<evidence type="ECO:0000313" key="5">
    <source>
        <dbReference type="EMBL" id="SMC86876.1"/>
    </source>
</evidence>
<dbReference type="PROSITE" id="PS50987">
    <property type="entry name" value="HTH_ARSR_2"/>
    <property type="match status" value="1"/>
</dbReference>
<evidence type="ECO:0000313" key="6">
    <source>
        <dbReference type="Proteomes" id="UP000192790"/>
    </source>
</evidence>
<dbReference type="OrthoDB" id="1853739at2"/>
<evidence type="ECO:0000256" key="3">
    <source>
        <dbReference type="ARBA" id="ARBA00023163"/>
    </source>
</evidence>
<dbReference type="NCBIfam" id="NF033788">
    <property type="entry name" value="HTH_metalloreg"/>
    <property type="match status" value="1"/>
</dbReference>
<keyword evidence="6" id="KW-1185">Reference proteome</keyword>
<dbReference type="Gene3D" id="1.10.10.10">
    <property type="entry name" value="Winged helix-like DNA-binding domain superfamily/Winged helix DNA-binding domain"/>
    <property type="match status" value="1"/>
</dbReference>
<dbReference type="Proteomes" id="UP000192790">
    <property type="component" value="Unassembled WGS sequence"/>
</dbReference>
<dbReference type="CDD" id="cd00090">
    <property type="entry name" value="HTH_ARSR"/>
    <property type="match status" value="1"/>
</dbReference>
<feature type="domain" description="HTH arsR-type" evidence="4">
    <location>
        <begin position="3"/>
        <end position="92"/>
    </location>
</feature>
<dbReference type="AlphaFoldDB" id="A0A1W2CPF2"/>
<reference evidence="5 6" key="1">
    <citation type="submission" date="2017-04" db="EMBL/GenBank/DDBJ databases">
        <authorList>
            <person name="Afonso C.L."/>
            <person name="Miller P.J."/>
            <person name="Scott M.A."/>
            <person name="Spackman E."/>
            <person name="Goraichik I."/>
            <person name="Dimitrov K.M."/>
            <person name="Suarez D.L."/>
            <person name="Swayne D.E."/>
        </authorList>
    </citation>
    <scope>NUCLEOTIDE SEQUENCE [LARGE SCALE GENOMIC DNA]</scope>
    <source>
        <strain evidence="5 6">DSM 12816</strain>
    </source>
</reference>
<dbReference type="PANTHER" id="PTHR33154">
    <property type="entry name" value="TRANSCRIPTIONAL REGULATOR, ARSR FAMILY"/>
    <property type="match status" value="1"/>
</dbReference>
<keyword evidence="3" id="KW-0804">Transcription</keyword>
<dbReference type="SMART" id="SM00418">
    <property type="entry name" value="HTH_ARSR"/>
    <property type="match status" value="1"/>
</dbReference>
<sequence>MAHYDQDLIDSSGVFRALSHPARLCVVNKLTTTVLTVGQMQECLGMSQSNVSQHLSILKSRGIIKGERIGSEVFYSLADDRMKDLVKIFLND</sequence>
<dbReference type="STRING" id="1122930.SAMN02745168_0136"/>
<accession>A0A1W2CPF2</accession>
<dbReference type="InterPro" id="IPR051081">
    <property type="entry name" value="HTH_MetalResp_TranReg"/>
</dbReference>
<keyword evidence="2" id="KW-0238">DNA-binding</keyword>
<evidence type="ECO:0000256" key="1">
    <source>
        <dbReference type="ARBA" id="ARBA00023015"/>
    </source>
</evidence>
<gene>
    <name evidence="5" type="ORF">SAMN02745168_0136</name>
</gene>